<proteinExistence type="predicted"/>
<dbReference type="EMBL" id="CP152380">
    <property type="protein sequence ID" value="XAF55207.1"/>
    <property type="molecule type" value="Genomic_DNA"/>
</dbReference>
<dbReference type="InterPro" id="IPR029058">
    <property type="entry name" value="AB_hydrolase_fold"/>
</dbReference>
<evidence type="ECO:0000313" key="3">
    <source>
        <dbReference type="Proteomes" id="UP001445268"/>
    </source>
</evidence>
<feature type="signal peptide" evidence="1">
    <location>
        <begin position="1"/>
        <end position="24"/>
    </location>
</feature>
<accession>A0ABZ3E699</accession>
<dbReference type="Proteomes" id="UP001445268">
    <property type="component" value="Chromosome"/>
</dbReference>
<evidence type="ECO:0000313" key="2">
    <source>
        <dbReference type="EMBL" id="XAF55207.1"/>
    </source>
</evidence>
<gene>
    <name evidence="2" type="ORF">AAGT77_06575</name>
</gene>
<feature type="chain" id="PRO_5046882512" evidence="1">
    <location>
        <begin position="25"/>
        <end position="948"/>
    </location>
</feature>
<organism evidence="2 3">
    <name type="scientific">Marinobacter alkaliphilus</name>
    <dbReference type="NCBI Taxonomy" id="254719"/>
    <lineage>
        <taxon>Bacteria</taxon>
        <taxon>Pseudomonadati</taxon>
        <taxon>Pseudomonadota</taxon>
        <taxon>Gammaproteobacteria</taxon>
        <taxon>Pseudomonadales</taxon>
        <taxon>Marinobacteraceae</taxon>
        <taxon>Marinobacter</taxon>
    </lineage>
</organism>
<sequence length="948" mass="97552">MFKKTLISLAVASSLGLTGCFSGAGEGGNANPNYKINDTTIDRSIVRPVFDPNPLSPTLAVPPHFDLLLLLGATQSANYDFTGLSSGSTPADAAINRLSGFSTSGAFNVAFDGELNPATVLKGQTVFLIPLEVDATLESAPDALPAVNPAQISGVDQTPENQPNYRVEVISQDGGTNNAIRIVPLEPLLEGKKYLVLVANGVQGANGKNIDRSVQAAKLADGILGNAALGNVKTLLQGLNTLGNTILAPSGQEAALAYTFTTNKDADVLRAMTSPIPYLSALGQKIGFGGQLKAVRDNYPNLNFSQLTAKLAELAEKAALLGAGELDPATLTAQELSAITALGAAQATLTPGSIEAAIGGEVGSSIHIPQPRPSFFYGSEPATDLATIASLAPASMEEPVNPIYAAATQVRVSQGAITLPYFQSLPGEDGRGIVDENWVGSTSLEAALNAEFVGEGNSIFTFLRDIDGALNVNGNFPFPEQQASVTVPVVIYHPSTDSESRPARCVDETSPNGVTIFQHGITVDRSVSMLPGILIANQACQAVIAIDQPLHGLAGATTGRVPGLDELDADQLTATVEGTIAFLENQDPEANAQAIAFLTALINADYIGERHFNFTADQALNPVAAPTESVSSGSLFINPLNMLNSRDNVRQSIVDLLNLSASVPFLTIDGQSQALDGLPVHFVGHSLGGIAGTGFGALSNNATLRGSYAGIGASAFYPELDTVVLRDTSGQVTRLIENSPAFSSAILDGLAAQGVTQGSSNFESFFYVFQSVVDAGDPVSFAKDLGASTSNILISEVIGDNTVPNEANVNPLGNALSAPLAGTEPLMALIDLGAGGSSLADGSDGLALVDGNSAANEGALPAASFFAGANPCTQANHGTFVGPIAPNAACPNGEANTSAAFAEMVRQSVLAILGLPVLQVTGAEPQDQPNLSVLGLSETLENALDQDK</sequence>
<dbReference type="PROSITE" id="PS51257">
    <property type="entry name" value="PROKAR_LIPOPROTEIN"/>
    <property type="match status" value="1"/>
</dbReference>
<dbReference type="RefSeq" id="WP_342632203.1">
    <property type="nucleotide sequence ID" value="NZ_CP152380.1"/>
</dbReference>
<dbReference type="SUPFAM" id="SSF53474">
    <property type="entry name" value="alpha/beta-Hydrolases"/>
    <property type="match status" value="1"/>
</dbReference>
<evidence type="ECO:0000256" key="1">
    <source>
        <dbReference type="SAM" id="SignalP"/>
    </source>
</evidence>
<keyword evidence="3" id="KW-1185">Reference proteome</keyword>
<dbReference type="Gene3D" id="3.40.50.1820">
    <property type="entry name" value="alpha/beta hydrolase"/>
    <property type="match status" value="1"/>
</dbReference>
<keyword evidence="1" id="KW-0732">Signal</keyword>
<reference evidence="2 3" key="1">
    <citation type="submission" date="2024-04" db="EMBL/GenBank/DDBJ databases">
        <title>Marinobacter sp. SBY-1.</title>
        <authorList>
            <person name="Pan C."/>
        </authorList>
    </citation>
    <scope>NUCLEOTIDE SEQUENCE [LARGE SCALE GENOMIC DNA]</scope>
    <source>
        <strain evidence="2 3">SBY-1</strain>
    </source>
</reference>
<name>A0ABZ3E699_9GAMM</name>
<protein>
    <submittedName>
        <fullName evidence="2">MECDP-synthase</fullName>
    </submittedName>
</protein>